<keyword evidence="5" id="KW-1185">Reference proteome</keyword>
<dbReference type="InterPro" id="IPR011989">
    <property type="entry name" value="ARM-like"/>
</dbReference>
<dbReference type="EMBL" id="JABSTV010001253">
    <property type="protein sequence ID" value="KAH7942949.1"/>
    <property type="molecule type" value="Genomic_DNA"/>
</dbReference>
<dbReference type="GO" id="GO:0005737">
    <property type="term" value="C:cytoplasm"/>
    <property type="evidence" value="ECO:0007669"/>
    <property type="project" value="TreeGrafter"/>
</dbReference>
<dbReference type="Pfam" id="PF25757">
    <property type="entry name" value="TPR_DNAAF5"/>
    <property type="match status" value="1"/>
</dbReference>
<dbReference type="Proteomes" id="UP000821837">
    <property type="component" value="Unassembled WGS sequence"/>
</dbReference>
<dbReference type="SUPFAM" id="SSF48371">
    <property type="entry name" value="ARM repeat"/>
    <property type="match status" value="2"/>
</dbReference>
<feature type="domain" description="Dynein axonemal assembly factor 5 TPR repeats" evidence="3">
    <location>
        <begin position="16"/>
        <end position="293"/>
    </location>
</feature>
<dbReference type="AlphaFoldDB" id="A0A9D4PHN0"/>
<evidence type="ECO:0000313" key="4">
    <source>
        <dbReference type="EMBL" id="KAH7942949.1"/>
    </source>
</evidence>
<protein>
    <submittedName>
        <fullName evidence="4">Uncharacterized protein</fullName>
    </submittedName>
</protein>
<feature type="domain" description="Dynein axonemal assembly factor 5 HEAT-repeat" evidence="2">
    <location>
        <begin position="303"/>
        <end position="480"/>
    </location>
</feature>
<reference evidence="4" key="1">
    <citation type="journal article" date="2020" name="Cell">
        <title>Large-Scale Comparative Analyses of Tick Genomes Elucidate Their Genetic Diversity and Vector Capacities.</title>
        <authorList>
            <consortium name="Tick Genome and Microbiome Consortium (TIGMIC)"/>
            <person name="Jia N."/>
            <person name="Wang J."/>
            <person name="Shi W."/>
            <person name="Du L."/>
            <person name="Sun Y."/>
            <person name="Zhan W."/>
            <person name="Jiang J.F."/>
            <person name="Wang Q."/>
            <person name="Zhang B."/>
            <person name="Ji P."/>
            <person name="Bell-Sakyi L."/>
            <person name="Cui X.M."/>
            <person name="Yuan T.T."/>
            <person name="Jiang B.G."/>
            <person name="Yang W.F."/>
            <person name="Lam T.T."/>
            <person name="Chang Q.C."/>
            <person name="Ding S.J."/>
            <person name="Wang X.J."/>
            <person name="Zhu J.G."/>
            <person name="Ruan X.D."/>
            <person name="Zhao L."/>
            <person name="Wei J.T."/>
            <person name="Ye R.Z."/>
            <person name="Que T.C."/>
            <person name="Du C.H."/>
            <person name="Zhou Y.H."/>
            <person name="Cheng J.X."/>
            <person name="Dai P.F."/>
            <person name="Guo W.B."/>
            <person name="Han X.H."/>
            <person name="Huang E.J."/>
            <person name="Li L.F."/>
            <person name="Wei W."/>
            <person name="Gao Y.C."/>
            <person name="Liu J.Z."/>
            <person name="Shao H.Z."/>
            <person name="Wang X."/>
            <person name="Wang C.C."/>
            <person name="Yang T.C."/>
            <person name="Huo Q.B."/>
            <person name="Li W."/>
            <person name="Chen H.Y."/>
            <person name="Chen S.E."/>
            <person name="Zhou L.G."/>
            <person name="Ni X.B."/>
            <person name="Tian J.H."/>
            <person name="Sheng Y."/>
            <person name="Liu T."/>
            <person name="Pan Y.S."/>
            <person name="Xia L.Y."/>
            <person name="Li J."/>
            <person name="Zhao F."/>
            <person name="Cao W.C."/>
        </authorList>
    </citation>
    <scope>NUCLEOTIDE SEQUENCE</scope>
    <source>
        <strain evidence="4">Rsan-2018</strain>
    </source>
</reference>
<dbReference type="PANTHER" id="PTHR16216:SF2">
    <property type="entry name" value="DYNEIN AXONEMAL ASSEMBLY FACTOR 5"/>
    <property type="match status" value="1"/>
</dbReference>
<dbReference type="GO" id="GO:0036159">
    <property type="term" value="P:inner dynein arm assembly"/>
    <property type="evidence" value="ECO:0007669"/>
    <property type="project" value="TreeGrafter"/>
</dbReference>
<dbReference type="GO" id="GO:0036158">
    <property type="term" value="P:outer dynein arm assembly"/>
    <property type="evidence" value="ECO:0007669"/>
    <property type="project" value="TreeGrafter"/>
</dbReference>
<dbReference type="Gene3D" id="1.25.10.10">
    <property type="entry name" value="Leucine-rich Repeat Variant"/>
    <property type="match status" value="3"/>
</dbReference>
<gene>
    <name evidence="4" type="ORF">HPB52_002724</name>
</gene>
<dbReference type="Pfam" id="PF24573">
    <property type="entry name" value="HEAT_DAAF5"/>
    <property type="match status" value="1"/>
</dbReference>
<evidence type="ECO:0000256" key="1">
    <source>
        <dbReference type="SAM" id="MobiDB-lite"/>
    </source>
</evidence>
<proteinExistence type="predicted"/>
<dbReference type="InterPro" id="IPR016024">
    <property type="entry name" value="ARM-type_fold"/>
</dbReference>
<dbReference type="OMA" id="ENRPHTK"/>
<dbReference type="InterPro" id="IPR057978">
    <property type="entry name" value="TPR_DAAF5"/>
</dbReference>
<dbReference type="OrthoDB" id="413572at2759"/>
<evidence type="ECO:0000259" key="2">
    <source>
        <dbReference type="Pfam" id="PF24573"/>
    </source>
</evidence>
<reference evidence="4" key="2">
    <citation type="submission" date="2021-09" db="EMBL/GenBank/DDBJ databases">
        <authorList>
            <person name="Jia N."/>
            <person name="Wang J."/>
            <person name="Shi W."/>
            <person name="Du L."/>
            <person name="Sun Y."/>
            <person name="Zhan W."/>
            <person name="Jiang J."/>
            <person name="Wang Q."/>
            <person name="Zhang B."/>
            <person name="Ji P."/>
            <person name="Sakyi L.B."/>
            <person name="Cui X."/>
            <person name="Yuan T."/>
            <person name="Jiang B."/>
            <person name="Yang W."/>
            <person name="Lam T.T.-Y."/>
            <person name="Chang Q."/>
            <person name="Ding S."/>
            <person name="Wang X."/>
            <person name="Zhu J."/>
            <person name="Ruan X."/>
            <person name="Zhao L."/>
            <person name="Wei J."/>
            <person name="Que T."/>
            <person name="Du C."/>
            <person name="Cheng J."/>
            <person name="Dai P."/>
            <person name="Han X."/>
            <person name="Huang E."/>
            <person name="Gao Y."/>
            <person name="Liu J."/>
            <person name="Shao H."/>
            <person name="Ye R."/>
            <person name="Li L."/>
            <person name="Wei W."/>
            <person name="Wang X."/>
            <person name="Wang C."/>
            <person name="Huo Q."/>
            <person name="Li W."/>
            <person name="Guo W."/>
            <person name="Chen H."/>
            <person name="Chen S."/>
            <person name="Zhou L."/>
            <person name="Zhou L."/>
            <person name="Ni X."/>
            <person name="Tian J."/>
            <person name="Zhou Y."/>
            <person name="Sheng Y."/>
            <person name="Liu T."/>
            <person name="Pan Y."/>
            <person name="Xia L."/>
            <person name="Li J."/>
            <person name="Zhao F."/>
            <person name="Cao W."/>
        </authorList>
    </citation>
    <scope>NUCLEOTIDE SEQUENCE</scope>
    <source>
        <strain evidence="4">Rsan-2018</strain>
        <tissue evidence="4">Larvae</tissue>
    </source>
</reference>
<comment type="caution">
    <text evidence="4">The sequence shown here is derived from an EMBL/GenBank/DDBJ whole genome shotgun (WGS) entry which is preliminary data.</text>
</comment>
<dbReference type="VEuPathDB" id="VectorBase:RSAN_044662"/>
<dbReference type="GO" id="GO:0045505">
    <property type="term" value="F:dynein intermediate chain binding"/>
    <property type="evidence" value="ECO:0007669"/>
    <property type="project" value="TreeGrafter"/>
</dbReference>
<accession>A0A9D4PHN0</accession>
<evidence type="ECO:0000313" key="5">
    <source>
        <dbReference type="Proteomes" id="UP000821837"/>
    </source>
</evidence>
<organism evidence="4 5">
    <name type="scientific">Rhipicephalus sanguineus</name>
    <name type="common">Brown dog tick</name>
    <name type="synonym">Ixodes sanguineus</name>
    <dbReference type="NCBI Taxonomy" id="34632"/>
    <lineage>
        <taxon>Eukaryota</taxon>
        <taxon>Metazoa</taxon>
        <taxon>Ecdysozoa</taxon>
        <taxon>Arthropoda</taxon>
        <taxon>Chelicerata</taxon>
        <taxon>Arachnida</taxon>
        <taxon>Acari</taxon>
        <taxon>Parasitiformes</taxon>
        <taxon>Ixodida</taxon>
        <taxon>Ixodoidea</taxon>
        <taxon>Ixodidae</taxon>
        <taxon>Rhipicephalinae</taxon>
        <taxon>Rhipicephalus</taxon>
        <taxon>Rhipicephalus</taxon>
    </lineage>
</organism>
<feature type="region of interest" description="Disordered" evidence="1">
    <location>
        <begin position="714"/>
        <end position="752"/>
    </location>
</feature>
<dbReference type="InterPro" id="IPR052623">
    <property type="entry name" value="DAAF5"/>
</dbReference>
<dbReference type="PANTHER" id="PTHR16216">
    <property type="entry name" value="DYNEIN ASSEMBLY FACTOR 5, AXONEMAL"/>
    <property type="match status" value="1"/>
</dbReference>
<name>A0A9D4PHN0_RHISA</name>
<sequence>MAADDFRDVLLELERLESEDKHIRKRALENICSAVNAMHGDLPENKRKVLVSVIIRPVIGALTDPTERCRELGAQLLLDITSVLPLSDDVVALIVPALRRRLLAGVEPLTSGAGEVAEEVRLLEAQALTRTVMGAGARCVSHLNDIVITLCSCLVDPFVEVKKEACRCVVQLEKAVPNHFHLQCDSMLPALVQALRHQHSALRTLAVQALGPILEQNDCNSLTPTVISSVAELLDDRSSAVRMALATAAARWVAKTFGPVALPIVLIALTDPVESVSAKTSDLWHAVGKLYATDQSMRPAIESEGCRLLVQKHLPYLVGVAHDSLQGWRLEEQLRAAKLLCEAFQYAGAHTANHLCSLLPTLTTVLCRDEQDLRHWLTKSLETCARWVDPESWLVAVSVPFSTGALHALAALVRPCPPDRLRPYAQQLFPILFEYSGAAADTRSQLEVLGIMDALLSCVCDPMDLSVKELLSCCLSIQACSSQDECVAEKVSMLLRQLADMLNLPCVEDMCVGYGKDMIQDLSENRPHTKTTQWDAVRELVSLAGPQSGDLIPSLVALLNAVQRRPEWQPQAATVLQQALSVGRMPPQCTNAALQALLPLLTAAGRPSVPARTAALRCLLQLLECIPSLQVSGEVVTAVLGLLEDGQPQVRMLACQVAAACVPEQLAVRGLAARLEDDSRQVRMAAARALENLALDGLEEALDALALHATSTGNDAAAGGGGGRESAGSYPEALSRFSDTSSQLEMEEGMPG</sequence>
<dbReference type="InterPro" id="IPR056497">
    <property type="entry name" value="HEAT_DAAF5"/>
</dbReference>
<evidence type="ECO:0000259" key="3">
    <source>
        <dbReference type="Pfam" id="PF25757"/>
    </source>
</evidence>
<dbReference type="GO" id="GO:0003341">
    <property type="term" value="P:cilium movement"/>
    <property type="evidence" value="ECO:0007669"/>
    <property type="project" value="TreeGrafter"/>
</dbReference>